<dbReference type="AlphaFoldDB" id="A7E7T2"/>
<evidence type="ECO:0000313" key="2">
    <source>
        <dbReference type="Proteomes" id="UP000001312"/>
    </source>
</evidence>
<proteinExistence type="predicted"/>
<accession>A7E7T2</accession>
<name>A7E7T2_SCLS1</name>
<dbReference type="GeneID" id="5493814"/>
<dbReference type="HOGENOM" id="CLU_3125906_0_0_1"/>
<organism evidence="1 2">
    <name type="scientific">Sclerotinia sclerotiorum (strain ATCC 18683 / 1980 / Ss-1)</name>
    <name type="common">White mold</name>
    <name type="synonym">Whetzelinia sclerotiorum</name>
    <dbReference type="NCBI Taxonomy" id="665079"/>
    <lineage>
        <taxon>Eukaryota</taxon>
        <taxon>Fungi</taxon>
        <taxon>Dikarya</taxon>
        <taxon>Ascomycota</taxon>
        <taxon>Pezizomycotina</taxon>
        <taxon>Leotiomycetes</taxon>
        <taxon>Helotiales</taxon>
        <taxon>Sclerotiniaceae</taxon>
        <taxon>Sclerotinia</taxon>
    </lineage>
</organism>
<dbReference type="KEGG" id="ssl:SS1G_01360"/>
<evidence type="ECO:0000313" key="1">
    <source>
        <dbReference type="EMBL" id="EDN96434.1"/>
    </source>
</evidence>
<dbReference type="InParanoid" id="A7E7T2"/>
<dbReference type="EMBL" id="CH476622">
    <property type="protein sequence ID" value="EDN96434.1"/>
    <property type="molecule type" value="Genomic_DNA"/>
</dbReference>
<dbReference type="Proteomes" id="UP000001312">
    <property type="component" value="Unassembled WGS sequence"/>
</dbReference>
<gene>
    <name evidence="1" type="ORF">SS1G_01360</name>
</gene>
<reference evidence="2" key="1">
    <citation type="journal article" date="2011" name="PLoS Genet.">
        <title>Genomic analysis of the necrotrophic fungal pathogens Sclerotinia sclerotiorum and Botrytis cinerea.</title>
        <authorList>
            <person name="Amselem J."/>
            <person name="Cuomo C.A."/>
            <person name="van Kan J.A."/>
            <person name="Viaud M."/>
            <person name="Benito E.P."/>
            <person name="Couloux A."/>
            <person name="Coutinho P.M."/>
            <person name="de Vries R.P."/>
            <person name="Dyer P.S."/>
            <person name="Fillinger S."/>
            <person name="Fournier E."/>
            <person name="Gout L."/>
            <person name="Hahn M."/>
            <person name="Kohn L."/>
            <person name="Lapalu N."/>
            <person name="Plummer K.M."/>
            <person name="Pradier J.M."/>
            <person name="Quevillon E."/>
            <person name="Sharon A."/>
            <person name="Simon A."/>
            <person name="ten Have A."/>
            <person name="Tudzynski B."/>
            <person name="Tudzynski P."/>
            <person name="Wincker P."/>
            <person name="Andrew M."/>
            <person name="Anthouard V."/>
            <person name="Beever R.E."/>
            <person name="Beffa R."/>
            <person name="Benoit I."/>
            <person name="Bouzid O."/>
            <person name="Brault B."/>
            <person name="Chen Z."/>
            <person name="Choquer M."/>
            <person name="Collemare J."/>
            <person name="Cotton P."/>
            <person name="Danchin E.G."/>
            <person name="Da Silva C."/>
            <person name="Gautier A."/>
            <person name="Giraud C."/>
            <person name="Giraud T."/>
            <person name="Gonzalez C."/>
            <person name="Grossetete S."/>
            <person name="Guldener U."/>
            <person name="Henrissat B."/>
            <person name="Howlett B.J."/>
            <person name="Kodira C."/>
            <person name="Kretschmer M."/>
            <person name="Lappartient A."/>
            <person name="Leroch M."/>
            <person name="Levis C."/>
            <person name="Mauceli E."/>
            <person name="Neuveglise C."/>
            <person name="Oeser B."/>
            <person name="Pearson M."/>
            <person name="Poulain J."/>
            <person name="Poussereau N."/>
            <person name="Quesneville H."/>
            <person name="Rascle C."/>
            <person name="Schumacher J."/>
            <person name="Segurens B."/>
            <person name="Sexton A."/>
            <person name="Silva E."/>
            <person name="Sirven C."/>
            <person name="Soanes D.M."/>
            <person name="Talbot N.J."/>
            <person name="Templeton M."/>
            <person name="Yandava C."/>
            <person name="Yarden O."/>
            <person name="Zeng Q."/>
            <person name="Rollins J.A."/>
            <person name="Lebrun M.H."/>
            <person name="Dickman M."/>
        </authorList>
    </citation>
    <scope>NUCLEOTIDE SEQUENCE [LARGE SCALE GENOMIC DNA]</scope>
    <source>
        <strain evidence="2">ATCC 18683 / 1980 / Ss-1</strain>
    </source>
</reference>
<protein>
    <submittedName>
        <fullName evidence="1">Uncharacterized protein</fullName>
    </submittedName>
</protein>
<sequence length="50" mass="5636">MLFSPPAFRQDAAVALAERCNLILNGPFSSFRSTRDRKIMIEVDTSFFPA</sequence>
<dbReference type="RefSeq" id="XP_001597166.1">
    <property type="nucleotide sequence ID" value="XM_001597116.1"/>
</dbReference>
<keyword evidence="2" id="KW-1185">Reference proteome</keyword>